<evidence type="ECO:0000313" key="2">
    <source>
        <dbReference type="EMBL" id="CAI0550009.1"/>
    </source>
</evidence>
<reference evidence="2" key="1">
    <citation type="submission" date="2022-08" db="EMBL/GenBank/DDBJ databases">
        <authorList>
            <person name="Gutierrez-Valencia J."/>
        </authorList>
    </citation>
    <scope>NUCLEOTIDE SEQUENCE</scope>
</reference>
<name>A0AAV0QY07_9ROSI</name>
<keyword evidence="3" id="KW-1185">Reference proteome</keyword>
<keyword evidence="1" id="KW-1133">Transmembrane helix</keyword>
<gene>
    <name evidence="2" type="ORF">LITE_LOCUS45383</name>
</gene>
<feature type="transmembrane region" description="Helical" evidence="1">
    <location>
        <begin position="197"/>
        <end position="219"/>
    </location>
</feature>
<dbReference type="AlphaFoldDB" id="A0AAV0QY07"/>
<dbReference type="InterPro" id="IPR056894">
    <property type="entry name" value="AtTam38"/>
</dbReference>
<dbReference type="EMBL" id="CAMGYJ010000010">
    <property type="protein sequence ID" value="CAI0550009.1"/>
    <property type="molecule type" value="Genomic_DNA"/>
</dbReference>
<comment type="caution">
    <text evidence="2">The sequence shown here is derived from an EMBL/GenBank/DDBJ whole genome shotgun (WGS) entry which is preliminary data.</text>
</comment>
<dbReference type="Proteomes" id="UP001154282">
    <property type="component" value="Unassembled WGS sequence"/>
</dbReference>
<keyword evidence="1" id="KW-0472">Membrane</keyword>
<accession>A0AAV0QY07</accession>
<organism evidence="2 3">
    <name type="scientific">Linum tenue</name>
    <dbReference type="NCBI Taxonomy" id="586396"/>
    <lineage>
        <taxon>Eukaryota</taxon>
        <taxon>Viridiplantae</taxon>
        <taxon>Streptophyta</taxon>
        <taxon>Embryophyta</taxon>
        <taxon>Tracheophyta</taxon>
        <taxon>Spermatophyta</taxon>
        <taxon>Magnoliopsida</taxon>
        <taxon>eudicotyledons</taxon>
        <taxon>Gunneridae</taxon>
        <taxon>Pentapetalae</taxon>
        <taxon>rosids</taxon>
        <taxon>fabids</taxon>
        <taxon>Malpighiales</taxon>
        <taxon>Linaceae</taxon>
        <taxon>Linum</taxon>
    </lineage>
</organism>
<proteinExistence type="predicted"/>
<protein>
    <recommendedName>
        <fullName evidence="4">Embryo defective</fullName>
    </recommendedName>
</protein>
<feature type="transmembrane region" description="Helical" evidence="1">
    <location>
        <begin position="141"/>
        <end position="163"/>
    </location>
</feature>
<dbReference type="Pfam" id="PF25114">
    <property type="entry name" value="AtTam38"/>
    <property type="match status" value="1"/>
</dbReference>
<evidence type="ECO:0000313" key="3">
    <source>
        <dbReference type="Proteomes" id="UP001154282"/>
    </source>
</evidence>
<feature type="transmembrane region" description="Helical" evidence="1">
    <location>
        <begin position="231"/>
        <end position="254"/>
    </location>
</feature>
<keyword evidence="1" id="KW-0812">Transmembrane</keyword>
<sequence length="349" mass="38724">MSMISTIALSPHPTLTSSPFLRLPLQPRSGVNSITFRSLPVKGPPFLGKAGCKRLRLFGDRKLTLEFSVNSQNTEGEINNGVEDDSQKMAREETTMPDRFRYLTKEAPDPPLRWPWFVALGFLIYSWRAVLFELGNWKKGALSVIGFVGYLLKLLLALIFHFIGDPITSLIRTLETGFYMVRAFYSRILHYTPVPEFTTMIVLSSAVLAIAEAAVPNSVSSQPYLLTLSGLIGYAAVGNYISEPLFWTLLLGVYTFSRLVKKRDDVTSALPAATVLTAIGEPWVRVLVMTSYVALAIYHHSKNRTKGEESEVVARGKQVPAPLLCAGLAIGIKIAAKWAGYRHLTWMVV</sequence>
<feature type="transmembrane region" description="Helical" evidence="1">
    <location>
        <begin position="114"/>
        <end position="134"/>
    </location>
</feature>
<evidence type="ECO:0000256" key="1">
    <source>
        <dbReference type="SAM" id="Phobius"/>
    </source>
</evidence>
<evidence type="ECO:0008006" key="4">
    <source>
        <dbReference type="Google" id="ProtNLM"/>
    </source>
</evidence>